<gene>
    <name evidence="1" type="ORF">L6164_027645</name>
</gene>
<comment type="caution">
    <text evidence="1">The sequence shown here is derived from an EMBL/GenBank/DDBJ whole genome shotgun (WGS) entry which is preliminary data.</text>
</comment>
<name>A0ACB9LU05_BAUVA</name>
<reference evidence="1 2" key="1">
    <citation type="journal article" date="2022" name="DNA Res.">
        <title>Chromosomal-level genome assembly of the orchid tree Bauhinia variegata (Leguminosae; Cercidoideae) supports the allotetraploid origin hypothesis of Bauhinia.</title>
        <authorList>
            <person name="Zhong Y."/>
            <person name="Chen Y."/>
            <person name="Zheng D."/>
            <person name="Pang J."/>
            <person name="Liu Y."/>
            <person name="Luo S."/>
            <person name="Meng S."/>
            <person name="Qian L."/>
            <person name="Wei D."/>
            <person name="Dai S."/>
            <person name="Zhou R."/>
        </authorList>
    </citation>
    <scope>NUCLEOTIDE SEQUENCE [LARGE SCALE GENOMIC DNA]</scope>
    <source>
        <strain evidence="1">BV-YZ2020</strain>
    </source>
</reference>
<evidence type="ECO:0000313" key="2">
    <source>
        <dbReference type="Proteomes" id="UP000828941"/>
    </source>
</evidence>
<sequence length="552" mass="59536">MKRPRKSNRVSWAPGVNLCQVKMFLSDDCPSKSKDELSRVPRIKWKCPPQFVFSYNWHVAAGEESREKEDQKMREMRVLEAVYPRLSAIPPSPSVSLNVEEEDYDDSLTPLVPLIPIEEEESMDINPEVAAAVDIPIATQSQNLHQNASATSTPISSQCNNPATVTPTAYEKPLPGVSSGLNVDLAAAYALAAAIMKSNEQGSEIDMDLLVKIFNDPILIEKLIAGHRIDRTTENASSDTVGVPTSAFKPAIPSAPMSSLTPDKPASGISPTGALGLSASGLMPAAASNSLLMPTSNKPATPSVSFSKSMPEKSVNIVPFSRPMPDKPATTVSFSKPMPEKPSTPSFPLPATTLDMHRPVNKTIPHLSNGVLSASNTLIPQQDAVLASGVKRAESLASISSNSETNMVSMPSAGGNLHAVANQVQPTVSTMPYQPSTTSSFAPKEAYPVKDANYYKNLIRQHGADKQDMLDSQIGIRHNNFKDLKTVHNHKPGEVKFKTQKPCIYFNSSRGCRNGSNCPYQHDVSVQWGAGSVLGSQNTKRLKLGPEINGRT</sequence>
<evidence type="ECO:0000313" key="1">
    <source>
        <dbReference type="EMBL" id="KAI4314769.1"/>
    </source>
</evidence>
<dbReference type="Proteomes" id="UP000828941">
    <property type="component" value="Chromosome 11"/>
</dbReference>
<protein>
    <submittedName>
        <fullName evidence="1">Uncharacterized protein</fullName>
    </submittedName>
</protein>
<proteinExistence type="predicted"/>
<keyword evidence="2" id="KW-1185">Reference proteome</keyword>
<dbReference type="EMBL" id="CM039436">
    <property type="protein sequence ID" value="KAI4314769.1"/>
    <property type="molecule type" value="Genomic_DNA"/>
</dbReference>
<organism evidence="1 2">
    <name type="scientific">Bauhinia variegata</name>
    <name type="common">Purple orchid tree</name>
    <name type="synonym">Phanera variegata</name>
    <dbReference type="NCBI Taxonomy" id="167791"/>
    <lineage>
        <taxon>Eukaryota</taxon>
        <taxon>Viridiplantae</taxon>
        <taxon>Streptophyta</taxon>
        <taxon>Embryophyta</taxon>
        <taxon>Tracheophyta</taxon>
        <taxon>Spermatophyta</taxon>
        <taxon>Magnoliopsida</taxon>
        <taxon>eudicotyledons</taxon>
        <taxon>Gunneridae</taxon>
        <taxon>Pentapetalae</taxon>
        <taxon>rosids</taxon>
        <taxon>fabids</taxon>
        <taxon>Fabales</taxon>
        <taxon>Fabaceae</taxon>
        <taxon>Cercidoideae</taxon>
        <taxon>Cercideae</taxon>
        <taxon>Bauhiniinae</taxon>
        <taxon>Bauhinia</taxon>
    </lineage>
</organism>
<accession>A0ACB9LU05</accession>